<proteinExistence type="predicted"/>
<organism evidence="1 2">
    <name type="scientific">Heterorhabditis bacteriophora</name>
    <name type="common">Entomopathogenic nematode worm</name>
    <dbReference type="NCBI Taxonomy" id="37862"/>
    <lineage>
        <taxon>Eukaryota</taxon>
        <taxon>Metazoa</taxon>
        <taxon>Ecdysozoa</taxon>
        <taxon>Nematoda</taxon>
        <taxon>Chromadorea</taxon>
        <taxon>Rhabditida</taxon>
        <taxon>Rhabditina</taxon>
        <taxon>Rhabditomorpha</taxon>
        <taxon>Strongyloidea</taxon>
        <taxon>Heterorhabditidae</taxon>
        <taxon>Heterorhabditis</taxon>
    </lineage>
</organism>
<reference evidence="2" key="1">
    <citation type="submission" date="2016-11" db="UniProtKB">
        <authorList>
            <consortium name="WormBaseParasite"/>
        </authorList>
    </citation>
    <scope>IDENTIFICATION</scope>
</reference>
<dbReference type="Proteomes" id="UP000095283">
    <property type="component" value="Unplaced"/>
</dbReference>
<dbReference type="AlphaFoldDB" id="A0A1I7WVM2"/>
<dbReference type="WBParaSite" id="Hba_09196">
    <property type="protein sequence ID" value="Hba_09196"/>
    <property type="gene ID" value="Hba_09196"/>
</dbReference>
<keyword evidence="1" id="KW-1185">Reference proteome</keyword>
<name>A0A1I7WVM2_HETBA</name>
<accession>A0A1I7WVM2</accession>
<protein>
    <submittedName>
        <fullName evidence="2">CCR4-NOT transcription complex subunit 11</fullName>
    </submittedName>
</protein>
<sequence>MHGPKLVDRPLPLFVQQLLFNNTEVETCLKVCIGNFTEYDETAEESTTQLAYIQGATAR</sequence>
<evidence type="ECO:0000313" key="1">
    <source>
        <dbReference type="Proteomes" id="UP000095283"/>
    </source>
</evidence>
<evidence type="ECO:0000313" key="2">
    <source>
        <dbReference type="WBParaSite" id="Hba_09196"/>
    </source>
</evidence>